<dbReference type="CDD" id="cd09274">
    <property type="entry name" value="RNase_HI_RT_Ty3"/>
    <property type="match status" value="1"/>
</dbReference>
<dbReference type="InterPro" id="IPR041373">
    <property type="entry name" value="RT_RNaseH"/>
</dbReference>
<keyword evidence="1" id="KW-0808">Transferase</keyword>
<dbReference type="PANTHER" id="PTHR34072:SF44">
    <property type="entry name" value="RNA-DIRECTED DNA POLYMERASE"/>
    <property type="match status" value="1"/>
</dbReference>
<keyword evidence="3" id="KW-0540">Nuclease</keyword>
<reference evidence="8" key="1">
    <citation type="journal article" date="2022" name="Int. J. Mol. Sci.">
        <title>Draft Genome of Tanacetum Coccineum: Genomic Comparison of Closely Related Tanacetum-Family Plants.</title>
        <authorList>
            <person name="Yamashiro T."/>
            <person name="Shiraishi A."/>
            <person name="Nakayama K."/>
            <person name="Satake H."/>
        </authorList>
    </citation>
    <scope>NUCLEOTIDE SEQUENCE</scope>
</reference>
<keyword evidence="6 8" id="KW-0695">RNA-directed DNA polymerase</keyword>
<dbReference type="GO" id="GO:0003964">
    <property type="term" value="F:RNA-directed DNA polymerase activity"/>
    <property type="evidence" value="ECO:0007669"/>
    <property type="project" value="UniProtKB-KW"/>
</dbReference>
<organism evidence="8 9">
    <name type="scientific">Tanacetum coccineum</name>
    <dbReference type="NCBI Taxonomy" id="301880"/>
    <lineage>
        <taxon>Eukaryota</taxon>
        <taxon>Viridiplantae</taxon>
        <taxon>Streptophyta</taxon>
        <taxon>Embryophyta</taxon>
        <taxon>Tracheophyta</taxon>
        <taxon>Spermatophyta</taxon>
        <taxon>Magnoliopsida</taxon>
        <taxon>eudicotyledons</taxon>
        <taxon>Gunneridae</taxon>
        <taxon>Pentapetalae</taxon>
        <taxon>asterids</taxon>
        <taxon>campanulids</taxon>
        <taxon>Asterales</taxon>
        <taxon>Asteraceae</taxon>
        <taxon>Asteroideae</taxon>
        <taxon>Anthemideae</taxon>
        <taxon>Anthemidinae</taxon>
        <taxon>Tanacetum</taxon>
    </lineage>
</organism>
<keyword evidence="9" id="KW-1185">Reference proteome</keyword>
<evidence type="ECO:0000256" key="5">
    <source>
        <dbReference type="ARBA" id="ARBA00022801"/>
    </source>
</evidence>
<evidence type="ECO:0000256" key="6">
    <source>
        <dbReference type="ARBA" id="ARBA00022918"/>
    </source>
</evidence>
<evidence type="ECO:0000256" key="1">
    <source>
        <dbReference type="ARBA" id="ARBA00022679"/>
    </source>
</evidence>
<reference evidence="8" key="2">
    <citation type="submission" date="2022-01" db="EMBL/GenBank/DDBJ databases">
        <authorList>
            <person name="Yamashiro T."/>
            <person name="Shiraishi A."/>
            <person name="Satake H."/>
            <person name="Nakayama K."/>
        </authorList>
    </citation>
    <scope>NUCLEOTIDE SEQUENCE</scope>
</reference>
<name>A0ABQ5E4H2_9ASTR</name>
<protein>
    <submittedName>
        <fullName evidence="8">Reverse transcriptase domain-containing protein</fullName>
    </submittedName>
</protein>
<accession>A0ABQ5E4H2</accession>
<evidence type="ECO:0000313" key="8">
    <source>
        <dbReference type="EMBL" id="GJT45729.1"/>
    </source>
</evidence>
<dbReference type="InterPro" id="IPR043502">
    <property type="entry name" value="DNA/RNA_pol_sf"/>
</dbReference>
<keyword evidence="2" id="KW-0548">Nucleotidyltransferase</keyword>
<proteinExistence type="predicted"/>
<comment type="caution">
    <text evidence="8">The sequence shown here is derived from an EMBL/GenBank/DDBJ whole genome shotgun (WGS) entry which is preliminary data.</text>
</comment>
<evidence type="ECO:0000256" key="3">
    <source>
        <dbReference type="ARBA" id="ARBA00022722"/>
    </source>
</evidence>
<feature type="domain" description="Reverse transcriptase RNase H-like" evidence="7">
    <location>
        <begin position="142"/>
        <end position="224"/>
    </location>
</feature>
<sequence>MIALNTKNKMKIITGDYEEPAINANTRALWERTNDMIISWILNTITQQISNSLSFVNLALSLWKELQEHYSQLDRHRIYQLTHDLVFTRRQPSPVLMGLFPTGGCRSNYATLRQLFKDKMLGRCEETNLVLNWEKCHFMVNEVGAVLGQRIDGKFKPIYYASKTLNDAQAHYTTTEKELLAVVFSFEKFRPYLILSKTIVYTDHSALKYLFSKQDAKPRLIRWVFASSRIQYQDKR</sequence>
<keyword evidence="5" id="KW-0378">Hydrolase</keyword>
<evidence type="ECO:0000256" key="4">
    <source>
        <dbReference type="ARBA" id="ARBA00022759"/>
    </source>
</evidence>
<evidence type="ECO:0000256" key="2">
    <source>
        <dbReference type="ARBA" id="ARBA00022695"/>
    </source>
</evidence>
<dbReference type="SUPFAM" id="SSF56672">
    <property type="entry name" value="DNA/RNA polymerases"/>
    <property type="match status" value="1"/>
</dbReference>
<dbReference type="PANTHER" id="PTHR34072">
    <property type="entry name" value="ENZYMATIC POLYPROTEIN-RELATED"/>
    <property type="match status" value="1"/>
</dbReference>
<evidence type="ECO:0000313" key="9">
    <source>
        <dbReference type="Proteomes" id="UP001151760"/>
    </source>
</evidence>
<dbReference type="Gene3D" id="3.10.20.370">
    <property type="match status" value="1"/>
</dbReference>
<dbReference type="EMBL" id="BQNB010015925">
    <property type="protein sequence ID" value="GJT45729.1"/>
    <property type="molecule type" value="Genomic_DNA"/>
</dbReference>
<gene>
    <name evidence="8" type="ORF">Tco_0954444</name>
</gene>
<dbReference type="Proteomes" id="UP001151760">
    <property type="component" value="Unassembled WGS sequence"/>
</dbReference>
<dbReference type="Pfam" id="PF17917">
    <property type="entry name" value="RT_RNaseH"/>
    <property type="match status" value="1"/>
</dbReference>
<keyword evidence="4" id="KW-0255">Endonuclease</keyword>
<evidence type="ECO:0000259" key="7">
    <source>
        <dbReference type="Pfam" id="PF17917"/>
    </source>
</evidence>